<dbReference type="GO" id="GO:0003700">
    <property type="term" value="F:DNA-binding transcription factor activity"/>
    <property type="evidence" value="ECO:0007669"/>
    <property type="project" value="InterPro"/>
</dbReference>
<dbReference type="InterPro" id="IPR050239">
    <property type="entry name" value="Sigma-70_RNA_pol_init_factors"/>
</dbReference>
<dbReference type="PANTHER" id="PTHR30603:SF17">
    <property type="entry name" value="RNA POLYMERASE SIGMA-G FACTOR"/>
    <property type="match status" value="1"/>
</dbReference>
<reference evidence="3" key="1">
    <citation type="submission" date="2017-09" db="EMBL/GenBank/DDBJ databases">
        <title>Depth-based differentiation of microbial function through sediment-hosted aquifers and enrichment of novel symbionts in the deep terrestrial subsurface.</title>
        <authorList>
            <person name="Probst A.J."/>
            <person name="Ladd B."/>
            <person name="Jarett J.K."/>
            <person name="Geller-Mcgrath D.E."/>
            <person name="Sieber C.M.K."/>
            <person name="Emerson J.B."/>
            <person name="Anantharaman K."/>
            <person name="Thomas B.C."/>
            <person name="Malmstrom R."/>
            <person name="Stieglmeier M."/>
            <person name="Klingl A."/>
            <person name="Woyke T."/>
            <person name="Ryan C.M."/>
            <person name="Banfield J.F."/>
        </authorList>
    </citation>
    <scope>NUCLEOTIDE SEQUENCE [LARGE SCALE GENOMIC DNA]</scope>
</reference>
<dbReference type="InterPro" id="IPR036388">
    <property type="entry name" value="WH-like_DNA-bd_sf"/>
</dbReference>
<accession>A0A2H0W772</accession>
<dbReference type="NCBIfam" id="TIGR02937">
    <property type="entry name" value="sigma70-ECF"/>
    <property type="match status" value="1"/>
</dbReference>
<feature type="domain" description="RNA polymerase sigma-70 region 2" evidence="1">
    <location>
        <begin position="74"/>
        <end position="129"/>
    </location>
</feature>
<dbReference type="InterPro" id="IPR014284">
    <property type="entry name" value="RNA_pol_sigma-70_dom"/>
</dbReference>
<dbReference type="SUPFAM" id="SSF88946">
    <property type="entry name" value="Sigma2 domain of RNA polymerase sigma factors"/>
    <property type="match status" value="1"/>
</dbReference>
<protein>
    <recommendedName>
        <fullName evidence="1">RNA polymerase sigma-70 region 2 domain-containing protein</fullName>
    </recommendedName>
</protein>
<organism evidence="2 3">
    <name type="scientific">Candidatus Berkelbacteria bacterium CG10_big_fil_rev_8_21_14_0_10_43_13</name>
    <dbReference type="NCBI Taxonomy" id="1974514"/>
    <lineage>
        <taxon>Bacteria</taxon>
        <taxon>Candidatus Berkelbacteria</taxon>
    </lineage>
</organism>
<gene>
    <name evidence="2" type="ORF">COT78_00840</name>
</gene>
<dbReference type="Gene3D" id="1.10.10.10">
    <property type="entry name" value="Winged helix-like DNA-binding domain superfamily/Winged helix DNA-binding domain"/>
    <property type="match status" value="1"/>
</dbReference>
<dbReference type="Pfam" id="PF04542">
    <property type="entry name" value="Sigma70_r2"/>
    <property type="match status" value="1"/>
</dbReference>
<dbReference type="Proteomes" id="UP000231382">
    <property type="component" value="Unassembled WGS sequence"/>
</dbReference>
<dbReference type="GO" id="GO:0006352">
    <property type="term" value="P:DNA-templated transcription initiation"/>
    <property type="evidence" value="ECO:0007669"/>
    <property type="project" value="InterPro"/>
</dbReference>
<dbReference type="PANTHER" id="PTHR30603">
    <property type="entry name" value="RNA POLYMERASE SIGMA FACTOR RPO"/>
    <property type="match status" value="1"/>
</dbReference>
<dbReference type="AlphaFoldDB" id="A0A2H0W772"/>
<dbReference type="InterPro" id="IPR013324">
    <property type="entry name" value="RNA_pol_sigma_r3/r4-like"/>
</dbReference>
<comment type="caution">
    <text evidence="2">The sequence shown here is derived from an EMBL/GenBank/DDBJ whole genome shotgun (WGS) entry which is preliminary data.</text>
</comment>
<evidence type="ECO:0000313" key="3">
    <source>
        <dbReference type="Proteomes" id="UP000231382"/>
    </source>
</evidence>
<dbReference type="InterPro" id="IPR013325">
    <property type="entry name" value="RNA_pol_sigma_r2"/>
</dbReference>
<name>A0A2H0W772_9BACT</name>
<sequence>MREDSIGEQGLDQQINAVSDLDTAVPNEIEGTENELFDDRQLLLFKRMATTINDQERKAIRDELFEQTIQIVSTVLRINFNSNYAEWDDLRQAGIIGLSKAIDGFDPEQGNKFITYAATKIRGEILKEIHELRGNEIGMRRRDYGALLKLKKEIDNFIRNNNRSPNDDELLEIAGRIVSIGRSEKERNEKIKGLIWAFHNPYVSGSIVNGQNVGGQNDGDTGHSLEDIREPDYDSDKLIKMLRDHRIIDQILPKLSDEDQKILRMKFGLDGTKERTDKEIAQELGLFSDGAVRNRTRQTLRRFLNAAIASGFWRDHPDKEKQ</sequence>
<dbReference type="Gene3D" id="1.10.1740.10">
    <property type="match status" value="1"/>
</dbReference>
<dbReference type="EMBL" id="PEZW01000007">
    <property type="protein sequence ID" value="PIS07936.1"/>
    <property type="molecule type" value="Genomic_DNA"/>
</dbReference>
<proteinExistence type="predicted"/>
<evidence type="ECO:0000313" key="2">
    <source>
        <dbReference type="EMBL" id="PIS07936.1"/>
    </source>
</evidence>
<evidence type="ECO:0000259" key="1">
    <source>
        <dbReference type="Pfam" id="PF04542"/>
    </source>
</evidence>
<dbReference type="SUPFAM" id="SSF88659">
    <property type="entry name" value="Sigma3 and sigma4 domains of RNA polymerase sigma factors"/>
    <property type="match status" value="1"/>
</dbReference>
<dbReference type="InterPro" id="IPR007627">
    <property type="entry name" value="RNA_pol_sigma70_r2"/>
</dbReference>